<dbReference type="InterPro" id="IPR006094">
    <property type="entry name" value="Oxid_FAD_bind_N"/>
</dbReference>
<evidence type="ECO:0000259" key="7">
    <source>
        <dbReference type="PROSITE" id="PS51387"/>
    </source>
</evidence>
<dbReference type="InterPro" id="IPR050416">
    <property type="entry name" value="FAD-linked_Oxidoreductase"/>
</dbReference>
<dbReference type="AlphaFoldDB" id="A0A0C3BB81"/>
<organism evidence="8 9">
    <name type="scientific">Serendipita vermifera MAFF 305830</name>
    <dbReference type="NCBI Taxonomy" id="933852"/>
    <lineage>
        <taxon>Eukaryota</taxon>
        <taxon>Fungi</taxon>
        <taxon>Dikarya</taxon>
        <taxon>Basidiomycota</taxon>
        <taxon>Agaricomycotina</taxon>
        <taxon>Agaricomycetes</taxon>
        <taxon>Sebacinales</taxon>
        <taxon>Serendipitaceae</taxon>
        <taxon>Serendipita</taxon>
    </lineage>
</organism>
<feature type="signal peptide" evidence="6">
    <location>
        <begin position="1"/>
        <end position="17"/>
    </location>
</feature>
<dbReference type="PANTHER" id="PTHR42973">
    <property type="entry name" value="BINDING OXIDOREDUCTASE, PUTATIVE (AFU_ORTHOLOGUE AFUA_1G17690)-RELATED"/>
    <property type="match status" value="1"/>
</dbReference>
<dbReference type="SUPFAM" id="SSF56176">
    <property type="entry name" value="FAD-binding/transporter-associated domain-like"/>
    <property type="match status" value="1"/>
</dbReference>
<dbReference type="GO" id="GO:0071949">
    <property type="term" value="F:FAD binding"/>
    <property type="evidence" value="ECO:0007669"/>
    <property type="project" value="InterPro"/>
</dbReference>
<gene>
    <name evidence="8" type="ORF">M408DRAFT_131429</name>
</gene>
<sequence>MIYLVVQTLVALSLVAASQHNQPCTYPNACWPSDGAWSSLNRTLQGGLVRARPPAAPCHVNSLNDTACNAVKENWNLGLWRGDQPGAYFDTAWENGNSYCNIDNDPAVPCDQGLVPIYMAQVKNSADVQAAVSFARDHDLSTRVKGASHDFLGRSSGNGTFGIQTIKLKGIEFDDTFRPKGSPSGTASQTAVHIAAGEHWYYVNKAASEHGVVVVGGSSYSVGAAGGWVLGGGHSSLSPQYGLGVDNVLQFEIVTPDSQLRTANRFLNKDLFWALRGGGPGFGVVTKVTYKTHPAITAISAFSVDATYTKASQHGFLKTLLTLQPALAAHNFSGYMYPSPTNFTSYLLVHNSADISGANATFQPLYDFAEAETGQGRPVTITSVATVLTEYLQMWGQDPLTVSEDGAARSILLGSRLAPMSAFEEPQVDAMVSFMENLGDYEFLQFHLIAGGRVNQVPENATAVHPSWRRASHHIIVATGWLTDTPFAARDLVRQGITNRTQALASIVPSFGAYVNEADINEPNWAETFWGPNYPRLRSIKSVIDPRGLFTCHHCVGDE</sequence>
<dbReference type="InterPro" id="IPR016169">
    <property type="entry name" value="FAD-bd_PCMH_sub2"/>
</dbReference>
<evidence type="ECO:0000256" key="6">
    <source>
        <dbReference type="SAM" id="SignalP"/>
    </source>
</evidence>
<keyword evidence="6" id="KW-0732">Signal</keyword>
<keyword evidence="3" id="KW-0285">Flavoprotein</keyword>
<dbReference type="Pfam" id="PF01565">
    <property type="entry name" value="FAD_binding_4"/>
    <property type="match status" value="1"/>
</dbReference>
<evidence type="ECO:0000313" key="9">
    <source>
        <dbReference type="Proteomes" id="UP000054097"/>
    </source>
</evidence>
<dbReference type="Gene3D" id="3.40.462.20">
    <property type="match status" value="1"/>
</dbReference>
<dbReference type="STRING" id="933852.A0A0C3BB81"/>
<dbReference type="OrthoDB" id="9983560at2759"/>
<dbReference type="PROSITE" id="PS51387">
    <property type="entry name" value="FAD_PCMH"/>
    <property type="match status" value="1"/>
</dbReference>
<evidence type="ECO:0000256" key="1">
    <source>
        <dbReference type="ARBA" id="ARBA00001974"/>
    </source>
</evidence>
<keyword evidence="4" id="KW-0274">FAD</keyword>
<evidence type="ECO:0000256" key="2">
    <source>
        <dbReference type="ARBA" id="ARBA00005466"/>
    </source>
</evidence>
<protein>
    <recommendedName>
        <fullName evidence="7">FAD-binding PCMH-type domain-containing protein</fullName>
    </recommendedName>
</protein>
<dbReference type="EMBL" id="KN824291">
    <property type="protein sequence ID" value="KIM28701.1"/>
    <property type="molecule type" value="Genomic_DNA"/>
</dbReference>
<dbReference type="InterPro" id="IPR016166">
    <property type="entry name" value="FAD-bd_PCMH"/>
</dbReference>
<proteinExistence type="inferred from homology"/>
<dbReference type="Gene3D" id="3.30.465.10">
    <property type="match status" value="1"/>
</dbReference>
<comment type="cofactor">
    <cofactor evidence="1">
        <name>FAD</name>
        <dbReference type="ChEBI" id="CHEBI:57692"/>
    </cofactor>
</comment>
<dbReference type="InterPro" id="IPR012951">
    <property type="entry name" value="BBE"/>
</dbReference>
<evidence type="ECO:0000313" key="8">
    <source>
        <dbReference type="EMBL" id="KIM28701.1"/>
    </source>
</evidence>
<name>A0A0C3BB81_SERVB</name>
<keyword evidence="5" id="KW-0560">Oxidoreductase</keyword>
<feature type="domain" description="FAD-binding PCMH-type" evidence="7">
    <location>
        <begin position="112"/>
        <end position="295"/>
    </location>
</feature>
<accession>A0A0C3BB81</accession>
<dbReference type="Pfam" id="PF08031">
    <property type="entry name" value="BBE"/>
    <property type="match status" value="1"/>
</dbReference>
<dbReference type="HOGENOM" id="CLU_018354_4_4_1"/>
<dbReference type="PANTHER" id="PTHR42973:SF39">
    <property type="entry name" value="FAD-BINDING PCMH-TYPE DOMAIN-CONTAINING PROTEIN"/>
    <property type="match status" value="1"/>
</dbReference>
<evidence type="ECO:0000256" key="5">
    <source>
        <dbReference type="ARBA" id="ARBA00023002"/>
    </source>
</evidence>
<reference evidence="9" key="2">
    <citation type="submission" date="2015-01" db="EMBL/GenBank/DDBJ databases">
        <title>Evolutionary Origins and Diversification of the Mycorrhizal Mutualists.</title>
        <authorList>
            <consortium name="DOE Joint Genome Institute"/>
            <consortium name="Mycorrhizal Genomics Consortium"/>
            <person name="Kohler A."/>
            <person name="Kuo A."/>
            <person name="Nagy L.G."/>
            <person name="Floudas D."/>
            <person name="Copeland A."/>
            <person name="Barry K.W."/>
            <person name="Cichocki N."/>
            <person name="Veneault-Fourrey C."/>
            <person name="LaButti K."/>
            <person name="Lindquist E.A."/>
            <person name="Lipzen A."/>
            <person name="Lundell T."/>
            <person name="Morin E."/>
            <person name="Murat C."/>
            <person name="Riley R."/>
            <person name="Ohm R."/>
            <person name="Sun H."/>
            <person name="Tunlid A."/>
            <person name="Henrissat B."/>
            <person name="Grigoriev I.V."/>
            <person name="Hibbett D.S."/>
            <person name="Martin F."/>
        </authorList>
    </citation>
    <scope>NUCLEOTIDE SEQUENCE [LARGE SCALE GENOMIC DNA]</scope>
    <source>
        <strain evidence="9">MAFF 305830</strain>
    </source>
</reference>
<feature type="chain" id="PRO_5002161491" description="FAD-binding PCMH-type domain-containing protein" evidence="6">
    <location>
        <begin position="18"/>
        <end position="559"/>
    </location>
</feature>
<dbReference type="InterPro" id="IPR036318">
    <property type="entry name" value="FAD-bd_PCMH-like_sf"/>
</dbReference>
<reference evidence="8 9" key="1">
    <citation type="submission" date="2014-04" db="EMBL/GenBank/DDBJ databases">
        <authorList>
            <consortium name="DOE Joint Genome Institute"/>
            <person name="Kuo A."/>
            <person name="Zuccaro A."/>
            <person name="Kohler A."/>
            <person name="Nagy L.G."/>
            <person name="Floudas D."/>
            <person name="Copeland A."/>
            <person name="Barry K.W."/>
            <person name="Cichocki N."/>
            <person name="Veneault-Fourrey C."/>
            <person name="LaButti K."/>
            <person name="Lindquist E.A."/>
            <person name="Lipzen A."/>
            <person name="Lundell T."/>
            <person name="Morin E."/>
            <person name="Murat C."/>
            <person name="Sun H."/>
            <person name="Tunlid A."/>
            <person name="Henrissat B."/>
            <person name="Grigoriev I.V."/>
            <person name="Hibbett D.S."/>
            <person name="Martin F."/>
            <person name="Nordberg H.P."/>
            <person name="Cantor M.N."/>
            <person name="Hua S.X."/>
        </authorList>
    </citation>
    <scope>NUCLEOTIDE SEQUENCE [LARGE SCALE GENOMIC DNA]</scope>
    <source>
        <strain evidence="8 9">MAFF 305830</strain>
    </source>
</reference>
<evidence type="ECO:0000256" key="4">
    <source>
        <dbReference type="ARBA" id="ARBA00022827"/>
    </source>
</evidence>
<keyword evidence="9" id="KW-1185">Reference proteome</keyword>
<dbReference type="Proteomes" id="UP000054097">
    <property type="component" value="Unassembled WGS sequence"/>
</dbReference>
<evidence type="ECO:0000256" key="3">
    <source>
        <dbReference type="ARBA" id="ARBA00022630"/>
    </source>
</evidence>
<dbReference type="GO" id="GO:0016491">
    <property type="term" value="F:oxidoreductase activity"/>
    <property type="evidence" value="ECO:0007669"/>
    <property type="project" value="UniProtKB-KW"/>
</dbReference>
<comment type="similarity">
    <text evidence="2">Belongs to the oxygen-dependent FAD-linked oxidoreductase family.</text>
</comment>